<accession>A0AAN7UBT2</accession>
<reference evidence="1 2" key="1">
    <citation type="submission" date="2023-10" db="EMBL/GenBank/DDBJ databases">
        <title>Draft genome sequence of Xylaria bambusicola isolate GMP-LS, the root and basal stem rot pathogen of sugarcane in Indonesia.</title>
        <authorList>
            <person name="Selvaraj P."/>
            <person name="Muralishankar V."/>
            <person name="Muruganantham S."/>
            <person name="Sp S."/>
            <person name="Haryani S."/>
            <person name="Lau K.J.X."/>
            <person name="Naqvi N.I."/>
        </authorList>
    </citation>
    <scope>NUCLEOTIDE SEQUENCE [LARGE SCALE GENOMIC DNA]</scope>
    <source>
        <strain evidence="1">GMP-LS</strain>
    </source>
</reference>
<dbReference type="EMBL" id="JAWHQM010000001">
    <property type="protein sequence ID" value="KAK5624522.1"/>
    <property type="molecule type" value="Genomic_DNA"/>
</dbReference>
<evidence type="ECO:0000313" key="1">
    <source>
        <dbReference type="EMBL" id="KAK5624522.1"/>
    </source>
</evidence>
<keyword evidence="2" id="KW-1185">Reference proteome</keyword>
<dbReference type="Proteomes" id="UP001305414">
    <property type="component" value="Unassembled WGS sequence"/>
</dbReference>
<gene>
    <name evidence="1" type="ORF">RRF57_000238</name>
</gene>
<sequence length="125" mass="13604">MAATLAAALRPKAAELVAVFTPTSLSALLNESRNLTNVTIEAMVAADRSIATSPELIRLMRIARSKRRDSTIAVHDRRVKSADTIYATATKVDTSAYVRNWPYCAAERSSLRFEPGLNVNPTRGA</sequence>
<evidence type="ECO:0000313" key="2">
    <source>
        <dbReference type="Proteomes" id="UP001305414"/>
    </source>
</evidence>
<name>A0AAN7UBT2_9PEZI</name>
<protein>
    <submittedName>
        <fullName evidence="1">Uncharacterized protein</fullName>
    </submittedName>
</protein>
<dbReference type="AlphaFoldDB" id="A0AAN7UBT2"/>
<comment type="caution">
    <text evidence="1">The sequence shown here is derived from an EMBL/GenBank/DDBJ whole genome shotgun (WGS) entry which is preliminary data.</text>
</comment>
<organism evidence="1 2">
    <name type="scientific">Xylaria bambusicola</name>
    <dbReference type="NCBI Taxonomy" id="326684"/>
    <lineage>
        <taxon>Eukaryota</taxon>
        <taxon>Fungi</taxon>
        <taxon>Dikarya</taxon>
        <taxon>Ascomycota</taxon>
        <taxon>Pezizomycotina</taxon>
        <taxon>Sordariomycetes</taxon>
        <taxon>Xylariomycetidae</taxon>
        <taxon>Xylariales</taxon>
        <taxon>Xylariaceae</taxon>
        <taxon>Xylaria</taxon>
    </lineage>
</organism>
<proteinExistence type="predicted"/>